<organism evidence="6 7">
    <name type="scientific">Passalora fulva</name>
    <name type="common">Tomato leaf mold</name>
    <name type="synonym">Cladosporium fulvum</name>
    <dbReference type="NCBI Taxonomy" id="5499"/>
    <lineage>
        <taxon>Eukaryota</taxon>
        <taxon>Fungi</taxon>
        <taxon>Dikarya</taxon>
        <taxon>Ascomycota</taxon>
        <taxon>Pezizomycotina</taxon>
        <taxon>Dothideomycetes</taxon>
        <taxon>Dothideomycetidae</taxon>
        <taxon>Mycosphaerellales</taxon>
        <taxon>Mycosphaerellaceae</taxon>
        <taxon>Fulvia</taxon>
    </lineage>
</organism>
<accession>A0A9Q8PMJ9</accession>
<keyword evidence="4" id="KW-1133">Transmembrane helix</keyword>
<reference evidence="6" key="1">
    <citation type="submission" date="2021-12" db="EMBL/GenBank/DDBJ databases">
        <authorList>
            <person name="Zaccaron A."/>
            <person name="Stergiopoulos I."/>
        </authorList>
    </citation>
    <scope>NUCLEOTIDE SEQUENCE</scope>
    <source>
        <strain evidence="6">Race5_Kim</strain>
    </source>
</reference>
<evidence type="ECO:0000256" key="3">
    <source>
        <dbReference type="ARBA" id="ARBA00022833"/>
    </source>
</evidence>
<evidence type="ECO:0000313" key="7">
    <source>
        <dbReference type="Proteomes" id="UP000756132"/>
    </source>
</evidence>
<evidence type="ECO:0000313" key="6">
    <source>
        <dbReference type="EMBL" id="UJO25187.1"/>
    </source>
</evidence>
<feature type="domain" description="Alcohol dehydrogenase-like C-terminal" evidence="5">
    <location>
        <begin position="34"/>
        <end position="152"/>
    </location>
</feature>
<protein>
    <submittedName>
        <fullName evidence="6">All-trans-retinol dehydrogenase [NAD(+)] ADH4</fullName>
    </submittedName>
</protein>
<dbReference type="InterPro" id="IPR013149">
    <property type="entry name" value="ADH-like_C"/>
</dbReference>
<keyword evidence="3" id="KW-0862">Zinc</keyword>
<sequence length="163" mass="17061">MGRGADWEAGAGTVENILKPSPDSSILIFGLGTVGLTALIAAKYLGVKQIIGVDIDDHKLPLAKELGATDPLNSSKVADLPTSIRDLSNDLGVDYAIECTGVPSVIETMLTLLANRGTAVTVGLAPAGAQIKLDPQQFLMGSKAWLGRREGDSGPQKYIPHQL</sequence>
<proteinExistence type="predicted"/>
<evidence type="ECO:0000256" key="4">
    <source>
        <dbReference type="SAM" id="Phobius"/>
    </source>
</evidence>
<gene>
    <name evidence="6" type="ORF">CLAFUR5_14140</name>
</gene>
<keyword evidence="4" id="KW-0812">Transmembrane</keyword>
<reference evidence="6" key="2">
    <citation type="journal article" date="2022" name="Microb. Genom.">
        <title>A chromosome-scale genome assembly of the tomato pathogen Cladosporium fulvum reveals a compartmentalized genome architecture and the presence of a dispensable chromosome.</title>
        <authorList>
            <person name="Zaccaron A.Z."/>
            <person name="Chen L.H."/>
            <person name="Samaras A."/>
            <person name="Stergiopoulos I."/>
        </authorList>
    </citation>
    <scope>NUCLEOTIDE SEQUENCE</scope>
    <source>
        <strain evidence="6">Race5_Kim</strain>
    </source>
</reference>
<dbReference type="OrthoDB" id="1560166at2759"/>
<dbReference type="AlphaFoldDB" id="A0A9Q8PMJ9"/>
<dbReference type="PANTHER" id="PTHR43880:SF56">
    <property type="entry name" value="ALCOHOL DEHYDROGENASE-LIKE 4"/>
    <property type="match status" value="1"/>
</dbReference>
<keyword evidence="7" id="KW-1185">Reference proteome</keyword>
<dbReference type="EMBL" id="CP090175">
    <property type="protein sequence ID" value="UJO25187.1"/>
    <property type="molecule type" value="Genomic_DNA"/>
</dbReference>
<dbReference type="Pfam" id="PF00107">
    <property type="entry name" value="ADH_zinc_N"/>
    <property type="match status" value="1"/>
</dbReference>
<dbReference type="GO" id="GO:0046294">
    <property type="term" value="P:formaldehyde catabolic process"/>
    <property type="evidence" value="ECO:0007669"/>
    <property type="project" value="TreeGrafter"/>
</dbReference>
<dbReference type="FunFam" id="3.40.50.720:FF:000003">
    <property type="entry name" value="S-(hydroxymethyl)glutathione dehydrogenase"/>
    <property type="match status" value="1"/>
</dbReference>
<dbReference type="Gene3D" id="3.90.180.10">
    <property type="entry name" value="Medium-chain alcohol dehydrogenases, catalytic domain"/>
    <property type="match status" value="1"/>
</dbReference>
<evidence type="ECO:0000256" key="1">
    <source>
        <dbReference type="ARBA" id="ARBA00001947"/>
    </source>
</evidence>
<name>A0A9Q8PMJ9_PASFU</name>
<dbReference type="RefSeq" id="XP_047769553.1">
    <property type="nucleotide sequence ID" value="XM_047913288.1"/>
</dbReference>
<evidence type="ECO:0000259" key="5">
    <source>
        <dbReference type="Pfam" id="PF00107"/>
    </source>
</evidence>
<feature type="transmembrane region" description="Helical" evidence="4">
    <location>
        <begin position="26"/>
        <end position="45"/>
    </location>
</feature>
<evidence type="ECO:0000256" key="2">
    <source>
        <dbReference type="ARBA" id="ARBA00022723"/>
    </source>
</evidence>
<dbReference type="OMA" id="RFPFHEL"/>
<keyword evidence="4" id="KW-0472">Membrane</keyword>
<dbReference type="KEGG" id="ffu:CLAFUR5_14140"/>
<dbReference type="GO" id="GO:0005829">
    <property type="term" value="C:cytosol"/>
    <property type="evidence" value="ECO:0007669"/>
    <property type="project" value="TreeGrafter"/>
</dbReference>
<dbReference type="GO" id="GO:0008270">
    <property type="term" value="F:zinc ion binding"/>
    <property type="evidence" value="ECO:0007669"/>
    <property type="project" value="TreeGrafter"/>
</dbReference>
<dbReference type="InterPro" id="IPR036291">
    <property type="entry name" value="NAD(P)-bd_dom_sf"/>
</dbReference>
<dbReference type="PANTHER" id="PTHR43880">
    <property type="entry name" value="ALCOHOL DEHYDROGENASE"/>
    <property type="match status" value="1"/>
</dbReference>
<dbReference type="GeneID" id="71994018"/>
<dbReference type="Gene3D" id="3.40.50.720">
    <property type="entry name" value="NAD(P)-binding Rossmann-like Domain"/>
    <property type="match status" value="1"/>
</dbReference>
<dbReference type="SUPFAM" id="SSF51735">
    <property type="entry name" value="NAD(P)-binding Rossmann-fold domains"/>
    <property type="match status" value="1"/>
</dbReference>
<dbReference type="Proteomes" id="UP000756132">
    <property type="component" value="Chromosome 13"/>
</dbReference>
<comment type="cofactor">
    <cofactor evidence="1">
        <name>Zn(2+)</name>
        <dbReference type="ChEBI" id="CHEBI:29105"/>
    </cofactor>
</comment>
<dbReference type="GO" id="GO:0051903">
    <property type="term" value="F:S-(hydroxymethyl)glutathione dehydrogenase [NAD(P)+] activity"/>
    <property type="evidence" value="ECO:0007669"/>
    <property type="project" value="TreeGrafter"/>
</dbReference>
<keyword evidence="2" id="KW-0479">Metal-binding</keyword>